<gene>
    <name evidence="1" type="ORF">P7K49_024813</name>
</gene>
<evidence type="ECO:0000313" key="2">
    <source>
        <dbReference type="Proteomes" id="UP001266305"/>
    </source>
</evidence>
<proteinExistence type="predicted"/>
<reference evidence="1 2" key="1">
    <citation type="submission" date="2023-05" db="EMBL/GenBank/DDBJ databases">
        <title>B98-5 Cell Line De Novo Hybrid Assembly: An Optical Mapping Approach.</title>
        <authorList>
            <person name="Kananen K."/>
            <person name="Auerbach J.A."/>
            <person name="Kautto E."/>
            <person name="Blachly J.S."/>
        </authorList>
    </citation>
    <scope>NUCLEOTIDE SEQUENCE [LARGE SCALE GENOMIC DNA]</scope>
    <source>
        <strain evidence="1">B95-8</strain>
        <tissue evidence="1">Cell line</tissue>
    </source>
</reference>
<sequence>MWVAPGRFQPPPPPSTFILSVAVPGLAVGLRQDTVRGAFQKQRLLLPKAFGKVVLGWERTLAPGLEPQRPPLPVHSGLTQRRGLERAEPQASLVPAPCGPGPRAVLSGFVLSCFLCLQSRCCFRASPLLMDTVCHPTFDPVPLPSWGPGPPGVTFGGHRRAVASAWSQLGQGL</sequence>
<dbReference type="Proteomes" id="UP001266305">
    <property type="component" value="Unassembled WGS sequence"/>
</dbReference>
<name>A0ABQ9UQK4_SAGOE</name>
<accession>A0ABQ9UQK4</accession>
<organism evidence="1 2">
    <name type="scientific">Saguinus oedipus</name>
    <name type="common">Cotton-top tamarin</name>
    <name type="synonym">Oedipomidas oedipus</name>
    <dbReference type="NCBI Taxonomy" id="9490"/>
    <lineage>
        <taxon>Eukaryota</taxon>
        <taxon>Metazoa</taxon>
        <taxon>Chordata</taxon>
        <taxon>Craniata</taxon>
        <taxon>Vertebrata</taxon>
        <taxon>Euteleostomi</taxon>
        <taxon>Mammalia</taxon>
        <taxon>Eutheria</taxon>
        <taxon>Euarchontoglires</taxon>
        <taxon>Primates</taxon>
        <taxon>Haplorrhini</taxon>
        <taxon>Platyrrhini</taxon>
        <taxon>Cebidae</taxon>
        <taxon>Callitrichinae</taxon>
        <taxon>Saguinus</taxon>
    </lineage>
</organism>
<evidence type="ECO:0000313" key="1">
    <source>
        <dbReference type="EMBL" id="KAK2099362.1"/>
    </source>
</evidence>
<protein>
    <submittedName>
        <fullName evidence="1">Uncharacterized protein</fullName>
    </submittedName>
</protein>
<comment type="caution">
    <text evidence="1">The sequence shown here is derived from an EMBL/GenBank/DDBJ whole genome shotgun (WGS) entry which is preliminary data.</text>
</comment>
<keyword evidence="2" id="KW-1185">Reference proteome</keyword>
<dbReference type="EMBL" id="JASSZA010000011">
    <property type="protein sequence ID" value="KAK2099362.1"/>
    <property type="molecule type" value="Genomic_DNA"/>
</dbReference>